<feature type="transmembrane region" description="Helical" evidence="1">
    <location>
        <begin position="169"/>
        <end position="188"/>
    </location>
</feature>
<feature type="transmembrane region" description="Helical" evidence="1">
    <location>
        <begin position="30"/>
        <end position="58"/>
    </location>
</feature>
<keyword evidence="1" id="KW-0472">Membrane</keyword>
<dbReference type="Proteomes" id="UP000595512">
    <property type="component" value="Chromosome"/>
</dbReference>
<proteinExistence type="predicted"/>
<feature type="transmembrane region" description="Helical" evidence="1">
    <location>
        <begin position="129"/>
        <end position="149"/>
    </location>
</feature>
<feature type="transmembrane region" description="Helical" evidence="1">
    <location>
        <begin position="99"/>
        <end position="117"/>
    </location>
</feature>
<evidence type="ECO:0000313" key="3">
    <source>
        <dbReference type="Proteomes" id="UP000595512"/>
    </source>
</evidence>
<keyword evidence="1" id="KW-1133">Transmembrane helix</keyword>
<sequence length="249" mass="28867">MDQLTGKNFSNVRYEIQEGRLTMLGTRSYLIVNFIYSIIVMGISLAVANANTIGWATLSNNWHVIYYIEAVLLILQILLILFCWAQTPFNQKILSLSRVIYTYKVALDPFIMIMMFAKDSGIYDSFAPLLLFIIAIGLLIHILVFMKLIKDLKKDHHNRKVKRLKSKMLILVIFVLVIITTIIFRSGLLKDLELLFMLFAFTIVYIGMLIGVCEFIIAAYCIFRYPSFSVNSPPKQQYVNKMKKRKRKK</sequence>
<evidence type="ECO:0000256" key="1">
    <source>
        <dbReference type="SAM" id="Phobius"/>
    </source>
</evidence>
<evidence type="ECO:0008006" key="4">
    <source>
        <dbReference type="Google" id="ProtNLM"/>
    </source>
</evidence>
<dbReference type="AlphaFoldDB" id="A0AB37HKY9"/>
<dbReference type="InterPro" id="IPR036259">
    <property type="entry name" value="MFS_trans_sf"/>
</dbReference>
<dbReference type="EMBL" id="CP066701">
    <property type="protein sequence ID" value="QQX25393.1"/>
    <property type="molecule type" value="Genomic_DNA"/>
</dbReference>
<evidence type="ECO:0000313" key="2">
    <source>
        <dbReference type="EMBL" id="QQX25393.1"/>
    </source>
</evidence>
<dbReference type="SUPFAM" id="SSF103473">
    <property type="entry name" value="MFS general substrate transporter"/>
    <property type="match status" value="1"/>
</dbReference>
<dbReference type="KEGG" id="hspo:JGZ69_22375"/>
<protein>
    <recommendedName>
        <fullName evidence="4">Beta-carotene 15,15'-monooxygenase</fullName>
    </recommendedName>
</protein>
<keyword evidence="1" id="KW-0812">Transmembrane</keyword>
<feature type="transmembrane region" description="Helical" evidence="1">
    <location>
        <begin position="194"/>
        <end position="223"/>
    </location>
</feature>
<dbReference type="RefSeq" id="WP_107921345.1">
    <property type="nucleotide sequence ID" value="NZ_CP066701.1"/>
</dbReference>
<accession>A0AB37HKY9</accession>
<reference evidence="2 3" key="1">
    <citation type="submission" date="2020-12" db="EMBL/GenBank/DDBJ databases">
        <title>Taxonomic evaluation of the Bacillus sporothermodurans group of bacteria based on whole genome sequences.</title>
        <authorList>
            <person name="Fiedler G."/>
            <person name="Herbstmann A.-D."/>
            <person name="Doll E."/>
            <person name="Wenning M."/>
            <person name="Brinks E."/>
            <person name="Kabisch J."/>
            <person name="Breitenwieser F."/>
            <person name="Lappann M."/>
            <person name="Boehnlein C."/>
            <person name="Franz C."/>
        </authorList>
    </citation>
    <scope>NUCLEOTIDE SEQUENCE [LARGE SCALE GENOMIC DNA]</scope>
    <source>
        <strain evidence="2 3">DSM 10599</strain>
    </source>
</reference>
<name>A0AB37HKY9_9BACI</name>
<feature type="transmembrane region" description="Helical" evidence="1">
    <location>
        <begin position="64"/>
        <end position="87"/>
    </location>
</feature>
<organism evidence="2 3">
    <name type="scientific">Heyndrickxia sporothermodurans</name>
    <dbReference type="NCBI Taxonomy" id="46224"/>
    <lineage>
        <taxon>Bacteria</taxon>
        <taxon>Bacillati</taxon>
        <taxon>Bacillota</taxon>
        <taxon>Bacilli</taxon>
        <taxon>Bacillales</taxon>
        <taxon>Bacillaceae</taxon>
        <taxon>Heyndrickxia</taxon>
    </lineage>
</organism>
<gene>
    <name evidence="2" type="ORF">JGZ69_22375</name>
</gene>